<feature type="region of interest" description="Disordered" evidence="1">
    <location>
        <begin position="71"/>
        <end position="113"/>
    </location>
</feature>
<name>A0A0C3KEH8_9AGAM</name>
<reference evidence="2 3" key="1">
    <citation type="submission" date="2014-04" db="EMBL/GenBank/DDBJ databases">
        <authorList>
            <consortium name="DOE Joint Genome Institute"/>
            <person name="Kuo A."/>
            <person name="Girlanda M."/>
            <person name="Perotto S."/>
            <person name="Kohler A."/>
            <person name="Nagy L.G."/>
            <person name="Floudas D."/>
            <person name="Copeland A."/>
            <person name="Barry K.W."/>
            <person name="Cichocki N."/>
            <person name="Veneault-Fourrey C."/>
            <person name="LaButti K."/>
            <person name="Lindquist E.A."/>
            <person name="Lipzen A."/>
            <person name="Lundell T."/>
            <person name="Morin E."/>
            <person name="Murat C."/>
            <person name="Sun H."/>
            <person name="Tunlid A."/>
            <person name="Henrissat B."/>
            <person name="Grigoriev I.V."/>
            <person name="Hibbett D.S."/>
            <person name="Martin F."/>
            <person name="Nordberg H.P."/>
            <person name="Cantor M.N."/>
            <person name="Hua S.X."/>
        </authorList>
    </citation>
    <scope>NUCLEOTIDE SEQUENCE [LARGE SCALE GENOMIC DNA]</scope>
    <source>
        <strain evidence="2 3">MUT 4182</strain>
    </source>
</reference>
<keyword evidence="3" id="KW-1185">Reference proteome</keyword>
<accession>A0A0C3KEH8</accession>
<dbReference type="Proteomes" id="UP000054248">
    <property type="component" value="Unassembled WGS sequence"/>
</dbReference>
<evidence type="ECO:0000313" key="3">
    <source>
        <dbReference type="Proteomes" id="UP000054248"/>
    </source>
</evidence>
<gene>
    <name evidence="2" type="ORF">M407DRAFT_144621</name>
</gene>
<sequence>CLQLAVPEPPQIHISTAFFPAAILPGVPEGQQCDLVVHSSDSVFFYCHQSILRSKSSNNFGDLLLDGSTQSSFHPVPAPSAPSPTLAGRSTSDGQVPHTTSHPSLPRSLSAGTQQGRPHVLWVPENSRTINIVLHEFYGMPFERYGPDLDILSNTLDALKKYGRSVPDQTSEIWSAVLRWVDKHPIRVYSIAAAHAMESVCIQASEHTLPVPLSVVSEADAYGMGALYLRRLFFLHMGRAEALRRILALPPAEAPMVPGCPAEHEAKLRLNWRAAEGDLLTSGLPENVSPSQILTAFGSVIGATTCGVCRAVVQERISNTLLKWSQVKRTI</sequence>
<dbReference type="HOGENOM" id="CLU_051530_2_0_1"/>
<feature type="compositionally biased region" description="Polar residues" evidence="1">
    <location>
        <begin position="88"/>
        <end position="103"/>
    </location>
</feature>
<evidence type="ECO:0008006" key="4">
    <source>
        <dbReference type="Google" id="ProtNLM"/>
    </source>
</evidence>
<proteinExistence type="predicted"/>
<dbReference type="EMBL" id="KN823201">
    <property type="protein sequence ID" value="KIO19828.1"/>
    <property type="molecule type" value="Genomic_DNA"/>
</dbReference>
<organism evidence="2 3">
    <name type="scientific">Tulasnella calospora MUT 4182</name>
    <dbReference type="NCBI Taxonomy" id="1051891"/>
    <lineage>
        <taxon>Eukaryota</taxon>
        <taxon>Fungi</taxon>
        <taxon>Dikarya</taxon>
        <taxon>Basidiomycota</taxon>
        <taxon>Agaricomycotina</taxon>
        <taxon>Agaricomycetes</taxon>
        <taxon>Cantharellales</taxon>
        <taxon>Tulasnellaceae</taxon>
        <taxon>Tulasnella</taxon>
    </lineage>
</organism>
<evidence type="ECO:0000313" key="2">
    <source>
        <dbReference type="EMBL" id="KIO19828.1"/>
    </source>
</evidence>
<dbReference type="OrthoDB" id="3265815at2759"/>
<protein>
    <recommendedName>
        <fullName evidence="4">BTB domain-containing protein</fullName>
    </recommendedName>
</protein>
<dbReference type="STRING" id="1051891.A0A0C3KEH8"/>
<evidence type="ECO:0000256" key="1">
    <source>
        <dbReference type="SAM" id="MobiDB-lite"/>
    </source>
</evidence>
<feature type="non-terminal residue" evidence="2">
    <location>
        <position position="1"/>
    </location>
</feature>
<dbReference type="AlphaFoldDB" id="A0A0C3KEH8"/>
<reference evidence="3" key="2">
    <citation type="submission" date="2015-01" db="EMBL/GenBank/DDBJ databases">
        <title>Evolutionary Origins and Diversification of the Mycorrhizal Mutualists.</title>
        <authorList>
            <consortium name="DOE Joint Genome Institute"/>
            <consortium name="Mycorrhizal Genomics Consortium"/>
            <person name="Kohler A."/>
            <person name="Kuo A."/>
            <person name="Nagy L.G."/>
            <person name="Floudas D."/>
            <person name="Copeland A."/>
            <person name="Barry K.W."/>
            <person name="Cichocki N."/>
            <person name="Veneault-Fourrey C."/>
            <person name="LaButti K."/>
            <person name="Lindquist E.A."/>
            <person name="Lipzen A."/>
            <person name="Lundell T."/>
            <person name="Morin E."/>
            <person name="Murat C."/>
            <person name="Riley R."/>
            <person name="Ohm R."/>
            <person name="Sun H."/>
            <person name="Tunlid A."/>
            <person name="Henrissat B."/>
            <person name="Grigoriev I.V."/>
            <person name="Hibbett D.S."/>
            <person name="Martin F."/>
        </authorList>
    </citation>
    <scope>NUCLEOTIDE SEQUENCE [LARGE SCALE GENOMIC DNA]</scope>
    <source>
        <strain evidence="3">MUT 4182</strain>
    </source>
</reference>